<dbReference type="SUPFAM" id="SSF53271">
    <property type="entry name" value="PRTase-like"/>
    <property type="match status" value="1"/>
</dbReference>
<dbReference type="CDD" id="cd06223">
    <property type="entry name" value="PRTases_typeI"/>
    <property type="match status" value="1"/>
</dbReference>
<dbReference type="Pfam" id="PF00156">
    <property type="entry name" value="Pribosyltran"/>
    <property type="match status" value="1"/>
</dbReference>
<reference evidence="3" key="1">
    <citation type="submission" date="2020-05" db="EMBL/GenBank/DDBJ databases">
        <authorList>
            <person name="Chiriac C."/>
            <person name="Salcher M."/>
            <person name="Ghai R."/>
            <person name="Kavagutti S V."/>
        </authorList>
    </citation>
    <scope>NUCLEOTIDE SEQUENCE</scope>
</reference>
<accession>A0A6J6E670</accession>
<evidence type="ECO:0000256" key="1">
    <source>
        <dbReference type="ARBA" id="ARBA00008007"/>
    </source>
</evidence>
<name>A0A6J6E670_9ZZZZ</name>
<protein>
    <submittedName>
        <fullName evidence="3">Unannotated protein</fullName>
    </submittedName>
</protein>
<sequence>MDARSPRLSTWLQDALALVLPVSCVACGEPDRRLCAACRAQLEPEVCLLGVAVETSTLLTSNGPTFTVASAGPYTGPLVEAVHAFKEEHRTGIARDLAFRLRASVDHLMTSVANGTASARDILFVVPPSSRANFQARGFEPLELLARHAKIPLSRELRAVRARVDQTGLGVSERDDNVRGSLIARRPLSRASVILIDDLVTTGATLREMNRALCAAGARVLGAATLAHTPRRVPSRHKA</sequence>
<evidence type="ECO:0000313" key="3">
    <source>
        <dbReference type="EMBL" id="CAB4570735.1"/>
    </source>
</evidence>
<dbReference type="Gene3D" id="3.40.50.2020">
    <property type="match status" value="1"/>
</dbReference>
<dbReference type="InterPro" id="IPR051910">
    <property type="entry name" value="ComF/GntX_DNA_util-trans"/>
</dbReference>
<gene>
    <name evidence="3" type="ORF">UFOPK1591_01285</name>
</gene>
<proteinExistence type="inferred from homology"/>
<dbReference type="PANTHER" id="PTHR47505">
    <property type="entry name" value="DNA UTILIZATION PROTEIN YHGH"/>
    <property type="match status" value="1"/>
</dbReference>
<dbReference type="InterPro" id="IPR000836">
    <property type="entry name" value="PRTase_dom"/>
</dbReference>
<dbReference type="AlphaFoldDB" id="A0A6J6E670"/>
<feature type="domain" description="Phosphoribosyltransferase" evidence="2">
    <location>
        <begin position="137"/>
        <end position="232"/>
    </location>
</feature>
<evidence type="ECO:0000259" key="2">
    <source>
        <dbReference type="Pfam" id="PF00156"/>
    </source>
</evidence>
<comment type="similarity">
    <text evidence="1">Belongs to the ComF/GntX family.</text>
</comment>
<dbReference type="EMBL" id="CAEZTD010000124">
    <property type="protein sequence ID" value="CAB4570735.1"/>
    <property type="molecule type" value="Genomic_DNA"/>
</dbReference>
<dbReference type="PANTHER" id="PTHR47505:SF1">
    <property type="entry name" value="DNA UTILIZATION PROTEIN YHGH"/>
    <property type="match status" value="1"/>
</dbReference>
<organism evidence="3">
    <name type="scientific">freshwater metagenome</name>
    <dbReference type="NCBI Taxonomy" id="449393"/>
    <lineage>
        <taxon>unclassified sequences</taxon>
        <taxon>metagenomes</taxon>
        <taxon>ecological metagenomes</taxon>
    </lineage>
</organism>
<dbReference type="InterPro" id="IPR029057">
    <property type="entry name" value="PRTase-like"/>
</dbReference>